<evidence type="ECO:0000313" key="2">
    <source>
        <dbReference type="Proteomes" id="UP001209878"/>
    </source>
</evidence>
<accession>A0AAD9UCW8</accession>
<dbReference type="Proteomes" id="UP001209878">
    <property type="component" value="Unassembled WGS sequence"/>
</dbReference>
<gene>
    <name evidence="1" type="ORF">NP493_253g02034</name>
</gene>
<proteinExistence type="predicted"/>
<organism evidence="1 2">
    <name type="scientific">Ridgeia piscesae</name>
    <name type="common">Tubeworm</name>
    <dbReference type="NCBI Taxonomy" id="27915"/>
    <lineage>
        <taxon>Eukaryota</taxon>
        <taxon>Metazoa</taxon>
        <taxon>Spiralia</taxon>
        <taxon>Lophotrochozoa</taxon>
        <taxon>Annelida</taxon>
        <taxon>Polychaeta</taxon>
        <taxon>Sedentaria</taxon>
        <taxon>Canalipalpata</taxon>
        <taxon>Sabellida</taxon>
        <taxon>Siboglinidae</taxon>
        <taxon>Ridgeia</taxon>
    </lineage>
</organism>
<keyword evidence="2" id="KW-1185">Reference proteome</keyword>
<name>A0AAD9UCW8_RIDPI</name>
<dbReference type="AlphaFoldDB" id="A0AAD9UCW8"/>
<comment type="caution">
    <text evidence="1">The sequence shown here is derived from an EMBL/GenBank/DDBJ whole genome shotgun (WGS) entry which is preliminary data.</text>
</comment>
<sequence>MHVTSGTCHLTAVVCVIQVPLQPLLFVWINRGLRNAVTQLWHQVSQWRCVCYCHLGNAAATHSCCGHSDTKYRHQSVITVSQ</sequence>
<dbReference type="EMBL" id="JAODUO010000253">
    <property type="protein sequence ID" value="KAK2184773.1"/>
    <property type="molecule type" value="Genomic_DNA"/>
</dbReference>
<protein>
    <submittedName>
        <fullName evidence="1">Uncharacterized protein</fullName>
    </submittedName>
</protein>
<reference evidence="1" key="1">
    <citation type="journal article" date="2023" name="Mol. Biol. Evol.">
        <title>Third-Generation Sequencing Reveals the Adaptive Role of the Epigenome in Three Deep-Sea Polychaetes.</title>
        <authorList>
            <person name="Perez M."/>
            <person name="Aroh O."/>
            <person name="Sun Y."/>
            <person name="Lan Y."/>
            <person name="Juniper S.K."/>
            <person name="Young C.R."/>
            <person name="Angers B."/>
            <person name="Qian P.Y."/>
        </authorList>
    </citation>
    <scope>NUCLEOTIDE SEQUENCE</scope>
    <source>
        <strain evidence="1">R07B-5</strain>
    </source>
</reference>
<evidence type="ECO:0000313" key="1">
    <source>
        <dbReference type="EMBL" id="KAK2184773.1"/>
    </source>
</evidence>